<dbReference type="RefSeq" id="WP_110299657.1">
    <property type="nucleotide sequence ID" value="NZ_QJJM01000011.1"/>
</dbReference>
<evidence type="ECO:0000313" key="4">
    <source>
        <dbReference type="Proteomes" id="UP000248014"/>
    </source>
</evidence>
<keyword evidence="1" id="KW-0732">Signal</keyword>
<dbReference type="PANTHER" id="PTHR38731">
    <property type="entry name" value="LIPL45-RELATED LIPOPROTEIN-RELATED"/>
    <property type="match status" value="1"/>
</dbReference>
<reference evidence="3 4" key="1">
    <citation type="submission" date="2018-05" db="EMBL/GenBank/DDBJ databases">
        <title>Genomic Encyclopedia of Type Strains, Phase IV (KMG-IV): sequencing the most valuable type-strain genomes for metagenomic binning, comparative biology and taxonomic classification.</title>
        <authorList>
            <person name="Goeker M."/>
        </authorList>
    </citation>
    <scope>NUCLEOTIDE SEQUENCE [LARGE SCALE GENOMIC DNA]</scope>
    <source>
        <strain evidence="3 4">DSM 3183</strain>
    </source>
</reference>
<evidence type="ECO:0000259" key="2">
    <source>
        <dbReference type="Pfam" id="PF04773"/>
    </source>
</evidence>
<feature type="signal peptide" evidence="1">
    <location>
        <begin position="1"/>
        <end position="21"/>
    </location>
</feature>
<feature type="chain" id="PRO_5015938954" evidence="1">
    <location>
        <begin position="22"/>
        <end position="144"/>
    </location>
</feature>
<proteinExistence type="predicted"/>
<dbReference type="EMBL" id="QJJM01000011">
    <property type="protein sequence ID" value="PXW72968.1"/>
    <property type="molecule type" value="Genomic_DNA"/>
</dbReference>
<dbReference type="Gene3D" id="2.60.120.1440">
    <property type="match status" value="1"/>
</dbReference>
<dbReference type="Pfam" id="PF04773">
    <property type="entry name" value="FecR"/>
    <property type="match status" value="1"/>
</dbReference>
<protein>
    <submittedName>
        <fullName evidence="3">FecR family protein</fullName>
    </submittedName>
</protein>
<evidence type="ECO:0000313" key="3">
    <source>
        <dbReference type="EMBL" id="PXW72968.1"/>
    </source>
</evidence>
<dbReference type="OrthoDB" id="6038785at2"/>
<accession>A0A2V3UWB0</accession>
<dbReference type="InterPro" id="IPR006860">
    <property type="entry name" value="FecR"/>
</dbReference>
<evidence type="ECO:0000256" key="1">
    <source>
        <dbReference type="SAM" id="SignalP"/>
    </source>
</evidence>
<name>A0A2V3UWB0_9SPHN</name>
<dbReference type="AlphaFoldDB" id="A0A2V3UWB0"/>
<gene>
    <name evidence="3" type="ORF">C7451_11189</name>
</gene>
<keyword evidence="4" id="KW-1185">Reference proteome</keyword>
<feature type="domain" description="FecR protein" evidence="2">
    <location>
        <begin position="54"/>
        <end position="141"/>
    </location>
</feature>
<organism evidence="3 4">
    <name type="scientific">Blastomonas natatoria</name>
    <dbReference type="NCBI Taxonomy" id="34015"/>
    <lineage>
        <taxon>Bacteria</taxon>
        <taxon>Pseudomonadati</taxon>
        <taxon>Pseudomonadota</taxon>
        <taxon>Alphaproteobacteria</taxon>
        <taxon>Sphingomonadales</taxon>
        <taxon>Sphingomonadaceae</taxon>
        <taxon>Blastomonas</taxon>
    </lineage>
</organism>
<sequence length="144" mass="15396">MKRALLVTLSLLAMTAQPAWADIGRVKKSAGIASIERKGAKINPAIGTTLLPGDVLVTGQGGQIAITFADNTRFSVGPNSRVAVDKFDFDRTTRSGEFETRVERGSLGVVSGQIAKSRRDAMKVRTPTSLLGVRGTRFIINVPQ</sequence>
<dbReference type="Proteomes" id="UP000248014">
    <property type="component" value="Unassembled WGS sequence"/>
</dbReference>
<comment type="caution">
    <text evidence="3">The sequence shown here is derived from an EMBL/GenBank/DDBJ whole genome shotgun (WGS) entry which is preliminary data.</text>
</comment>